<accession>A0A8D6ZSL3</accession>
<dbReference type="GO" id="GO:0005634">
    <property type="term" value="C:nucleus"/>
    <property type="evidence" value="ECO:0007669"/>
    <property type="project" value="UniProtKB-SubCell"/>
</dbReference>
<evidence type="ECO:0000256" key="3">
    <source>
        <dbReference type="ARBA" id="ARBA00006728"/>
    </source>
</evidence>
<comment type="subunit">
    <text evidence="4 10">Homodimers and heterodimers.</text>
</comment>
<comment type="function">
    <text evidence="1 10">Aux/IAA proteins are short-lived transcriptional factors that function as repressors of early auxin response genes at low auxin concentrations.</text>
</comment>
<evidence type="ECO:0000256" key="1">
    <source>
        <dbReference type="ARBA" id="ARBA00002159"/>
    </source>
</evidence>
<evidence type="ECO:0000256" key="8">
    <source>
        <dbReference type="ARBA" id="ARBA00023242"/>
    </source>
</evidence>
<keyword evidence="6 10" id="KW-0805">Transcription regulation</keyword>
<keyword evidence="8 10" id="KW-0539">Nucleus</keyword>
<proteinExistence type="inferred from homology"/>
<dbReference type="InterPro" id="IPR003311">
    <property type="entry name" value="AUX_IAA"/>
</dbReference>
<evidence type="ECO:0000256" key="7">
    <source>
        <dbReference type="ARBA" id="ARBA00023163"/>
    </source>
</evidence>
<evidence type="ECO:0000256" key="11">
    <source>
        <dbReference type="SAM" id="MobiDB-lite"/>
    </source>
</evidence>
<evidence type="ECO:0000256" key="2">
    <source>
        <dbReference type="ARBA" id="ARBA00004123"/>
    </source>
</evidence>
<evidence type="ECO:0000256" key="10">
    <source>
        <dbReference type="RuleBase" id="RU004549"/>
    </source>
</evidence>
<evidence type="ECO:0000256" key="9">
    <source>
        <dbReference type="ARBA" id="ARBA00023294"/>
    </source>
</evidence>
<feature type="domain" description="PB1" evidence="12">
    <location>
        <begin position="119"/>
        <end position="206"/>
    </location>
</feature>
<dbReference type="Pfam" id="PF02309">
    <property type="entry name" value="AUX_IAA"/>
    <property type="match status" value="1"/>
</dbReference>
<dbReference type="GO" id="GO:0006355">
    <property type="term" value="P:regulation of DNA-templated transcription"/>
    <property type="evidence" value="ECO:0007669"/>
    <property type="project" value="InterPro"/>
</dbReference>
<evidence type="ECO:0000256" key="5">
    <source>
        <dbReference type="ARBA" id="ARBA00022491"/>
    </source>
</evidence>
<dbReference type="GO" id="GO:0009734">
    <property type="term" value="P:auxin-activated signaling pathway"/>
    <property type="evidence" value="ECO:0007669"/>
    <property type="project" value="UniProtKB-UniRule"/>
</dbReference>
<evidence type="ECO:0000256" key="6">
    <source>
        <dbReference type="ARBA" id="ARBA00023015"/>
    </source>
</evidence>
<reference evidence="13" key="1">
    <citation type="submission" date="2021-03" db="EMBL/GenBank/DDBJ databases">
        <authorList>
            <consortium name="Genoscope - CEA"/>
            <person name="William W."/>
        </authorList>
    </citation>
    <scope>NUCLEOTIDE SEQUENCE</scope>
    <source>
        <strain evidence="13">Doubled-haploid Pahang</strain>
    </source>
</reference>
<dbReference type="InterPro" id="IPR053793">
    <property type="entry name" value="PB1-like"/>
</dbReference>
<feature type="compositionally biased region" description="Low complexity" evidence="11">
    <location>
        <begin position="46"/>
        <end position="63"/>
    </location>
</feature>
<gene>
    <name evidence="13" type="ORF">GSMUA_234440.1</name>
</gene>
<dbReference type="PROSITE" id="PS51745">
    <property type="entry name" value="PB1"/>
    <property type="match status" value="1"/>
</dbReference>
<evidence type="ECO:0000313" key="13">
    <source>
        <dbReference type="EMBL" id="CAG1835339.1"/>
    </source>
</evidence>
<dbReference type="InterPro" id="IPR033389">
    <property type="entry name" value="AUX/IAA_dom"/>
</dbReference>
<keyword evidence="7 10" id="KW-0804">Transcription</keyword>
<evidence type="ECO:0000259" key="12">
    <source>
        <dbReference type="PROSITE" id="PS51745"/>
    </source>
</evidence>
<dbReference type="EMBL" id="HG996474">
    <property type="protein sequence ID" value="CAG1835339.1"/>
    <property type="molecule type" value="Genomic_DNA"/>
</dbReference>
<comment type="subcellular location">
    <subcellularLocation>
        <location evidence="2 10">Nucleus</location>
    </subcellularLocation>
</comment>
<dbReference type="Gene3D" id="3.10.20.90">
    <property type="entry name" value="Phosphatidylinositol 3-kinase Catalytic Subunit, Chain A, domain 1"/>
    <property type="match status" value="1"/>
</dbReference>
<feature type="region of interest" description="Disordered" evidence="11">
    <location>
        <begin position="43"/>
        <end position="69"/>
    </location>
</feature>
<protein>
    <recommendedName>
        <fullName evidence="10">Auxin-responsive protein</fullName>
    </recommendedName>
</protein>
<sequence>MLGFLTTATFLVKTSLCIATGFLPFPLASIICNKDHLFMERKDDSPSSSIDSSSHPAFSTASSVTQPRSRDFSTDLSLGLSLLTSSPPDWYSKQSSLLLVLHSYSSFFRNQVSLTGHPRLFVKVYMEGIPIGRKLDLYAHDSYGGLIQTLGRMFRTSIMYPETARVPCDHVLTYEDKEGDWMMVGDVPWELFLITVKRLKIMRADRC</sequence>
<organism evidence="13">
    <name type="scientific">Musa acuminata subsp. malaccensis</name>
    <name type="common">Wild banana</name>
    <name type="synonym">Musa malaccensis</name>
    <dbReference type="NCBI Taxonomy" id="214687"/>
    <lineage>
        <taxon>Eukaryota</taxon>
        <taxon>Viridiplantae</taxon>
        <taxon>Streptophyta</taxon>
        <taxon>Embryophyta</taxon>
        <taxon>Tracheophyta</taxon>
        <taxon>Spermatophyta</taxon>
        <taxon>Magnoliopsida</taxon>
        <taxon>Liliopsida</taxon>
        <taxon>Zingiberales</taxon>
        <taxon>Musaceae</taxon>
        <taxon>Musa</taxon>
    </lineage>
</organism>
<evidence type="ECO:0000256" key="4">
    <source>
        <dbReference type="ARBA" id="ARBA00011726"/>
    </source>
</evidence>
<keyword evidence="9 10" id="KW-0927">Auxin signaling pathway</keyword>
<keyword evidence="5 10" id="KW-0678">Repressor</keyword>
<dbReference type="PANTHER" id="PTHR31734">
    <property type="entry name" value="AUXIN-RESPONSIVE PROTEIN IAA17"/>
    <property type="match status" value="1"/>
</dbReference>
<dbReference type="PANTHER" id="PTHR31734:SF94">
    <property type="entry name" value="AUXIN-RESPONSIVE PROTEIN IAA30"/>
    <property type="match status" value="1"/>
</dbReference>
<dbReference type="AlphaFoldDB" id="A0A8D6ZSL3"/>
<name>A0A8D6ZSL3_MUSAM</name>
<dbReference type="SUPFAM" id="SSF54277">
    <property type="entry name" value="CAD &amp; PB1 domains"/>
    <property type="match status" value="1"/>
</dbReference>
<comment type="similarity">
    <text evidence="3 10">Belongs to the Aux/IAA family.</text>
</comment>